<feature type="chain" id="PRO_5003033706" evidence="1">
    <location>
        <begin position="24"/>
        <end position="145"/>
    </location>
</feature>
<dbReference type="AlphaFoldDB" id="D2QFK3"/>
<gene>
    <name evidence="2" type="ordered locus">Slin_2356</name>
</gene>
<organism evidence="2 3">
    <name type="scientific">Spirosoma linguale (strain ATCC 33905 / DSM 74 / LMG 10896 / Claus 1)</name>
    <dbReference type="NCBI Taxonomy" id="504472"/>
    <lineage>
        <taxon>Bacteria</taxon>
        <taxon>Pseudomonadati</taxon>
        <taxon>Bacteroidota</taxon>
        <taxon>Cytophagia</taxon>
        <taxon>Cytophagales</taxon>
        <taxon>Cytophagaceae</taxon>
        <taxon>Spirosoma</taxon>
    </lineage>
</organism>
<keyword evidence="1" id="KW-0732">Signal</keyword>
<protein>
    <submittedName>
        <fullName evidence="2">Uncharacterized protein</fullName>
    </submittedName>
</protein>
<dbReference type="eggNOG" id="ENOG5033KHP">
    <property type="taxonomic scope" value="Bacteria"/>
</dbReference>
<name>D2QFK3_SPILD</name>
<dbReference type="RefSeq" id="WP_012926912.1">
    <property type="nucleotide sequence ID" value="NC_013730.1"/>
</dbReference>
<accession>D2QFK3</accession>
<dbReference type="Proteomes" id="UP000002028">
    <property type="component" value="Chromosome"/>
</dbReference>
<proteinExistence type="predicted"/>
<dbReference type="KEGG" id="sli:Slin_2356"/>
<dbReference type="HOGENOM" id="CLU_1785678_0_0_10"/>
<dbReference type="EMBL" id="CP001769">
    <property type="protein sequence ID" value="ADB38377.1"/>
    <property type="molecule type" value="Genomic_DNA"/>
</dbReference>
<keyword evidence="3" id="KW-1185">Reference proteome</keyword>
<evidence type="ECO:0000256" key="1">
    <source>
        <dbReference type="SAM" id="SignalP"/>
    </source>
</evidence>
<feature type="signal peptide" evidence="1">
    <location>
        <begin position="1"/>
        <end position="23"/>
    </location>
</feature>
<evidence type="ECO:0000313" key="3">
    <source>
        <dbReference type="Proteomes" id="UP000002028"/>
    </source>
</evidence>
<sequence>MKRNRIVQICLIVCSLLAPVIQAKPDSNLAGYESAVTMNGHPIPYDALPMYSRGVLAFVEGNPRSSKHKPMLFQVMLRRAGKTVQHWPDKRLKGVYSVQLDEIWPTVQLGDELVVEPVHNAGDVYKPGKRIFKLGIINLFTWNKC</sequence>
<evidence type="ECO:0000313" key="2">
    <source>
        <dbReference type="EMBL" id="ADB38377.1"/>
    </source>
</evidence>
<dbReference type="STRING" id="504472.Slin_2356"/>
<reference evidence="2 3" key="1">
    <citation type="journal article" date="2010" name="Stand. Genomic Sci.">
        <title>Complete genome sequence of Spirosoma linguale type strain (1).</title>
        <authorList>
            <person name="Lail K."/>
            <person name="Sikorski J."/>
            <person name="Saunders E."/>
            <person name="Lapidus A."/>
            <person name="Glavina Del Rio T."/>
            <person name="Copeland A."/>
            <person name="Tice H."/>
            <person name="Cheng J.-F."/>
            <person name="Lucas S."/>
            <person name="Nolan M."/>
            <person name="Bruce D."/>
            <person name="Goodwin L."/>
            <person name="Pitluck S."/>
            <person name="Ivanova N."/>
            <person name="Mavromatis K."/>
            <person name="Ovchinnikova G."/>
            <person name="Pati A."/>
            <person name="Chen A."/>
            <person name="Palaniappan K."/>
            <person name="Land M."/>
            <person name="Hauser L."/>
            <person name="Chang Y.-J."/>
            <person name="Jeffries C.D."/>
            <person name="Chain P."/>
            <person name="Brettin T."/>
            <person name="Detter J.C."/>
            <person name="Schuetze A."/>
            <person name="Rohde M."/>
            <person name="Tindall B.J."/>
            <person name="Goeker M."/>
            <person name="Bristow J."/>
            <person name="Eisen J.A."/>
            <person name="Markowitz V."/>
            <person name="Hugenholtz P."/>
            <person name="Kyrpides N.C."/>
            <person name="Klenk H.-P."/>
            <person name="Chen F."/>
        </authorList>
    </citation>
    <scope>NUCLEOTIDE SEQUENCE [LARGE SCALE GENOMIC DNA]</scope>
    <source>
        <strain evidence="3">ATCC 33905 / DSM 74 / LMG 10896 / Claus 1</strain>
    </source>
</reference>